<reference evidence="2" key="1">
    <citation type="submission" date="2020-01" db="EMBL/GenBank/DDBJ databases">
        <authorList>
            <person name="Mishra B."/>
        </authorList>
    </citation>
    <scope>NUCLEOTIDE SEQUENCE [LARGE SCALE GENOMIC DNA]</scope>
</reference>
<dbReference type="InterPro" id="IPR013144">
    <property type="entry name" value="CRA_dom"/>
</dbReference>
<dbReference type="SMART" id="SM00668">
    <property type="entry name" value="CTLH"/>
    <property type="match status" value="1"/>
</dbReference>
<dbReference type="Pfam" id="PF10607">
    <property type="entry name" value="CTLH"/>
    <property type="match status" value="1"/>
</dbReference>
<proteinExistence type="predicted"/>
<feature type="domain" description="CTLH" evidence="1">
    <location>
        <begin position="70"/>
        <end position="123"/>
    </location>
</feature>
<name>A0A6D2KTU1_9BRAS</name>
<dbReference type="InterPro" id="IPR006595">
    <property type="entry name" value="CTLH_C"/>
</dbReference>
<dbReference type="SMART" id="SM00757">
    <property type="entry name" value="CRA"/>
    <property type="match status" value="1"/>
</dbReference>
<evidence type="ECO:0000313" key="3">
    <source>
        <dbReference type="Proteomes" id="UP000467841"/>
    </source>
</evidence>
<dbReference type="Proteomes" id="UP000467841">
    <property type="component" value="Unassembled WGS sequence"/>
</dbReference>
<dbReference type="OrthoDB" id="2415936at2759"/>
<organism evidence="2 3">
    <name type="scientific">Microthlaspi erraticum</name>
    <dbReference type="NCBI Taxonomy" id="1685480"/>
    <lineage>
        <taxon>Eukaryota</taxon>
        <taxon>Viridiplantae</taxon>
        <taxon>Streptophyta</taxon>
        <taxon>Embryophyta</taxon>
        <taxon>Tracheophyta</taxon>
        <taxon>Spermatophyta</taxon>
        <taxon>Magnoliopsida</taxon>
        <taxon>eudicotyledons</taxon>
        <taxon>Gunneridae</taxon>
        <taxon>Pentapetalae</taxon>
        <taxon>rosids</taxon>
        <taxon>malvids</taxon>
        <taxon>Brassicales</taxon>
        <taxon>Brassicaceae</taxon>
        <taxon>Coluteocarpeae</taxon>
        <taxon>Microthlaspi</taxon>
    </lineage>
</organism>
<keyword evidence="3" id="KW-1185">Reference proteome</keyword>
<sequence>MFGTDDEEDMEKIITAEKWAQKWNKADIGKEDMNNLVMDVLVFEGFVEAARRFQEESNTMHLNDATITDRITDRLAILGAIKSRDLADAIARVNALIPEIPEAELHLKTQKFIELMREEKIGDAVKFAQDEIAPIAENHEAFAKQFEKIFTLLTVYFRIPSTKELLGDSQWYRTYNEVNAAITGERGPQLQHLLNLLQQNGCKWLRVPTSATFHRPPTMILHRFFSSSGTLVERIVCSLLFI</sequence>
<gene>
    <name evidence="2" type="ORF">MERR_LOCUS45067</name>
</gene>
<dbReference type="PROSITE" id="PS50896">
    <property type="entry name" value="LISH"/>
    <property type="match status" value="1"/>
</dbReference>
<evidence type="ECO:0000313" key="2">
    <source>
        <dbReference type="EMBL" id="CAA7057831.1"/>
    </source>
</evidence>
<dbReference type="EMBL" id="CACVBM020001706">
    <property type="protein sequence ID" value="CAA7057831.1"/>
    <property type="molecule type" value="Genomic_DNA"/>
</dbReference>
<dbReference type="PANTHER" id="PTHR12864">
    <property type="entry name" value="RAN BINDING PROTEIN 9-RELATED"/>
    <property type="match status" value="1"/>
</dbReference>
<dbReference type="PROSITE" id="PS50897">
    <property type="entry name" value="CTLH"/>
    <property type="match status" value="1"/>
</dbReference>
<evidence type="ECO:0000259" key="1">
    <source>
        <dbReference type="PROSITE" id="PS50897"/>
    </source>
</evidence>
<dbReference type="InterPro" id="IPR050618">
    <property type="entry name" value="Ubq-SigPath_Reg"/>
</dbReference>
<comment type="caution">
    <text evidence="2">The sequence shown here is derived from an EMBL/GenBank/DDBJ whole genome shotgun (WGS) entry which is preliminary data.</text>
</comment>
<dbReference type="AlphaFoldDB" id="A0A6D2KTU1"/>
<protein>
    <recommendedName>
        <fullName evidence="1">CTLH domain-containing protein</fullName>
    </recommendedName>
</protein>
<dbReference type="InterPro" id="IPR024964">
    <property type="entry name" value="CTLH/CRA"/>
</dbReference>
<accession>A0A6D2KTU1</accession>
<dbReference type="InterPro" id="IPR006594">
    <property type="entry name" value="LisH"/>
</dbReference>